<evidence type="ECO:0000313" key="1">
    <source>
        <dbReference type="Proteomes" id="UP000887565"/>
    </source>
</evidence>
<dbReference type="Proteomes" id="UP000887565">
    <property type="component" value="Unplaced"/>
</dbReference>
<proteinExistence type="predicted"/>
<dbReference type="WBParaSite" id="nRc.2.0.1.t42635-RA">
    <property type="protein sequence ID" value="nRc.2.0.1.t42635-RA"/>
    <property type="gene ID" value="nRc.2.0.1.g42635"/>
</dbReference>
<keyword evidence="1" id="KW-1185">Reference proteome</keyword>
<evidence type="ECO:0000313" key="2">
    <source>
        <dbReference type="WBParaSite" id="nRc.2.0.1.t42635-RA"/>
    </source>
</evidence>
<name>A0A915KV16_ROMCU</name>
<accession>A0A915KV16</accession>
<reference evidence="2" key="1">
    <citation type="submission" date="2022-11" db="UniProtKB">
        <authorList>
            <consortium name="WormBaseParasite"/>
        </authorList>
    </citation>
    <scope>IDENTIFICATION</scope>
</reference>
<organism evidence="1 2">
    <name type="scientific">Romanomermis culicivorax</name>
    <name type="common">Nematode worm</name>
    <dbReference type="NCBI Taxonomy" id="13658"/>
    <lineage>
        <taxon>Eukaryota</taxon>
        <taxon>Metazoa</taxon>
        <taxon>Ecdysozoa</taxon>
        <taxon>Nematoda</taxon>
        <taxon>Enoplea</taxon>
        <taxon>Dorylaimia</taxon>
        <taxon>Mermithida</taxon>
        <taxon>Mermithoidea</taxon>
        <taxon>Mermithidae</taxon>
        <taxon>Romanomermis</taxon>
    </lineage>
</organism>
<dbReference type="AlphaFoldDB" id="A0A915KV16"/>
<sequence>MLKKTTVELRYQGSLVQGGPKDASTRMNATCSDGYERALTHADAPDAYDPKSRCTHHFAFTRVKIEEKIMLLIDL</sequence>
<protein>
    <submittedName>
        <fullName evidence="2">Uncharacterized protein</fullName>
    </submittedName>
</protein>